<dbReference type="InterPro" id="IPR000524">
    <property type="entry name" value="Tscrpt_reg_HTH_GntR"/>
</dbReference>
<gene>
    <name evidence="5" type="ORF">C5Y96_02555</name>
</gene>
<dbReference type="SUPFAM" id="SSF53822">
    <property type="entry name" value="Periplasmic binding protein-like I"/>
    <property type="match status" value="1"/>
</dbReference>
<dbReference type="Gene3D" id="1.10.10.10">
    <property type="entry name" value="Winged helix-like DNA-binding domain superfamily/Winged helix DNA-binding domain"/>
    <property type="match status" value="1"/>
</dbReference>
<dbReference type="OrthoDB" id="274982at2"/>
<proteinExistence type="predicted"/>
<dbReference type="Gene3D" id="3.40.50.2300">
    <property type="match status" value="2"/>
</dbReference>
<accession>A0A2S8G2V1</accession>
<evidence type="ECO:0000256" key="1">
    <source>
        <dbReference type="ARBA" id="ARBA00023015"/>
    </source>
</evidence>
<dbReference type="PROSITE" id="PS50949">
    <property type="entry name" value="HTH_GNTR"/>
    <property type="match status" value="1"/>
</dbReference>
<evidence type="ECO:0000313" key="6">
    <source>
        <dbReference type="Proteomes" id="UP000240009"/>
    </source>
</evidence>
<dbReference type="Proteomes" id="UP000240009">
    <property type="component" value="Unassembled WGS sequence"/>
</dbReference>
<dbReference type="InterPro" id="IPR036388">
    <property type="entry name" value="WH-like_DNA-bd_sf"/>
</dbReference>
<name>A0A2S8G2V1_9BACT</name>
<dbReference type="GO" id="GO:0003700">
    <property type="term" value="F:DNA-binding transcription factor activity"/>
    <property type="evidence" value="ECO:0007669"/>
    <property type="project" value="InterPro"/>
</dbReference>
<comment type="caution">
    <text evidence="5">The sequence shown here is derived from an EMBL/GenBank/DDBJ whole genome shotgun (WGS) entry which is preliminary data.</text>
</comment>
<sequence>MDSSTTPRVIQLADQIMADIAGRGLQSGDPYLGTAEAARMLGVSTTSANRAMQLLVQRNILSRRQKRGTFVADGIHGETQRTIDRVHLVVNNTYLATEGMMADGVIVGIQSVLPHAEIEFNHLPGSDDTAWVSELIAKTARSQQAEGFVLARSSLTSQRLFQASGLPTVIFGSRFPSIQSLPSIDRDHIAAGRLLTQCLVEQGVKKLGVLMRSQVLPGDHSFMDSIWRTAADLGLTPSDLTIRFLPTDDQAIQHATRDLLHEHGANGLICRSQPLAESASKTIKASKQKKIQETPIVVSDVYSRNQAKLPWPTIRTVDSSESIGAKLAEILVEQAQGNTPDIAVRRLEVQLNKPLA</sequence>
<evidence type="ECO:0000259" key="4">
    <source>
        <dbReference type="PROSITE" id="PS50949"/>
    </source>
</evidence>
<dbReference type="GO" id="GO:0000976">
    <property type="term" value="F:transcription cis-regulatory region binding"/>
    <property type="evidence" value="ECO:0007669"/>
    <property type="project" value="TreeGrafter"/>
</dbReference>
<dbReference type="InterPro" id="IPR036390">
    <property type="entry name" value="WH_DNA-bd_sf"/>
</dbReference>
<evidence type="ECO:0000313" key="5">
    <source>
        <dbReference type="EMBL" id="PQO38782.1"/>
    </source>
</evidence>
<dbReference type="InterPro" id="IPR028082">
    <property type="entry name" value="Peripla_BP_I"/>
</dbReference>
<dbReference type="Pfam" id="PF00392">
    <property type="entry name" value="GntR"/>
    <property type="match status" value="1"/>
</dbReference>
<keyword evidence="1" id="KW-0805">Transcription regulation</keyword>
<dbReference type="SMART" id="SM00345">
    <property type="entry name" value="HTH_GNTR"/>
    <property type="match status" value="1"/>
</dbReference>
<reference evidence="5 6" key="1">
    <citation type="submission" date="2018-02" db="EMBL/GenBank/DDBJ databases">
        <title>Comparative genomes isolates from brazilian mangrove.</title>
        <authorList>
            <person name="Araujo J.E."/>
            <person name="Taketani R.G."/>
            <person name="Silva M.C.P."/>
            <person name="Loureco M.V."/>
            <person name="Andreote F.D."/>
        </authorList>
    </citation>
    <scope>NUCLEOTIDE SEQUENCE [LARGE SCALE GENOMIC DNA]</scope>
    <source>
        <strain evidence="5 6">HEX-2 MGV</strain>
    </source>
</reference>
<dbReference type="AlphaFoldDB" id="A0A2S8G2V1"/>
<feature type="domain" description="HTH gntR-type" evidence="4">
    <location>
        <begin position="6"/>
        <end position="74"/>
    </location>
</feature>
<dbReference type="EMBL" id="PUIA01000016">
    <property type="protein sequence ID" value="PQO38782.1"/>
    <property type="molecule type" value="Genomic_DNA"/>
</dbReference>
<keyword evidence="2" id="KW-0238">DNA-binding</keyword>
<organism evidence="5 6">
    <name type="scientific">Blastopirellula marina</name>
    <dbReference type="NCBI Taxonomy" id="124"/>
    <lineage>
        <taxon>Bacteria</taxon>
        <taxon>Pseudomonadati</taxon>
        <taxon>Planctomycetota</taxon>
        <taxon>Planctomycetia</taxon>
        <taxon>Pirellulales</taxon>
        <taxon>Pirellulaceae</taxon>
        <taxon>Blastopirellula</taxon>
    </lineage>
</organism>
<dbReference type="CDD" id="cd07377">
    <property type="entry name" value="WHTH_GntR"/>
    <property type="match status" value="1"/>
</dbReference>
<dbReference type="RefSeq" id="WP_105349982.1">
    <property type="nucleotide sequence ID" value="NZ_PUIA01000016.1"/>
</dbReference>
<keyword evidence="3" id="KW-0804">Transcription</keyword>
<evidence type="ECO:0000256" key="2">
    <source>
        <dbReference type="ARBA" id="ARBA00023125"/>
    </source>
</evidence>
<dbReference type="SUPFAM" id="SSF46785">
    <property type="entry name" value="Winged helix' DNA-binding domain"/>
    <property type="match status" value="1"/>
</dbReference>
<dbReference type="PANTHER" id="PTHR30146">
    <property type="entry name" value="LACI-RELATED TRANSCRIPTIONAL REPRESSOR"/>
    <property type="match status" value="1"/>
</dbReference>
<dbReference type="PANTHER" id="PTHR30146:SF155">
    <property type="entry name" value="ALANINE RACEMASE"/>
    <property type="match status" value="1"/>
</dbReference>
<protein>
    <recommendedName>
        <fullName evidence="4">HTH gntR-type domain-containing protein</fullName>
    </recommendedName>
</protein>
<evidence type="ECO:0000256" key="3">
    <source>
        <dbReference type="ARBA" id="ARBA00023163"/>
    </source>
</evidence>